<dbReference type="InterPro" id="IPR029032">
    <property type="entry name" value="AhpD-like"/>
</dbReference>
<protein>
    <recommendedName>
        <fullName evidence="1">Carboxymuconolactone decarboxylase-like domain-containing protein</fullName>
    </recommendedName>
</protein>
<dbReference type="GO" id="GO:0051920">
    <property type="term" value="F:peroxiredoxin activity"/>
    <property type="evidence" value="ECO:0007669"/>
    <property type="project" value="InterPro"/>
</dbReference>
<sequence length="106" mass="11140">MTKYEGMNQDNLHSIQALKQANASEHLTDREKHLVGLAVTLTRGCSYCSGGRIEKARAAGISQETMEATVDLTAAVNAGVAVRIALLGIEGKDSAKGTCDDETCSA</sequence>
<dbReference type="Pfam" id="PF02627">
    <property type="entry name" value="CMD"/>
    <property type="match status" value="1"/>
</dbReference>
<dbReference type="InterPro" id="IPR003779">
    <property type="entry name" value="CMD-like"/>
</dbReference>
<feature type="domain" description="Carboxymuconolactone decarboxylase-like" evidence="1">
    <location>
        <begin position="16"/>
        <end position="85"/>
    </location>
</feature>
<evidence type="ECO:0000313" key="2">
    <source>
        <dbReference type="EMBL" id="SVB13004.1"/>
    </source>
</evidence>
<proteinExistence type="predicted"/>
<evidence type="ECO:0000259" key="1">
    <source>
        <dbReference type="Pfam" id="PF02627"/>
    </source>
</evidence>
<dbReference type="AlphaFoldDB" id="A0A382BH73"/>
<organism evidence="2">
    <name type="scientific">marine metagenome</name>
    <dbReference type="NCBI Taxonomy" id="408172"/>
    <lineage>
        <taxon>unclassified sequences</taxon>
        <taxon>metagenomes</taxon>
        <taxon>ecological metagenomes</taxon>
    </lineage>
</organism>
<dbReference type="SUPFAM" id="SSF69118">
    <property type="entry name" value="AhpD-like"/>
    <property type="match status" value="1"/>
</dbReference>
<gene>
    <name evidence="2" type="ORF">METZ01_LOCUS165858</name>
</gene>
<dbReference type="Gene3D" id="1.20.1290.10">
    <property type="entry name" value="AhpD-like"/>
    <property type="match status" value="1"/>
</dbReference>
<accession>A0A382BH73</accession>
<reference evidence="2" key="1">
    <citation type="submission" date="2018-05" db="EMBL/GenBank/DDBJ databases">
        <authorList>
            <person name="Lanie J.A."/>
            <person name="Ng W.-L."/>
            <person name="Kazmierczak K.M."/>
            <person name="Andrzejewski T.M."/>
            <person name="Davidsen T.M."/>
            <person name="Wayne K.J."/>
            <person name="Tettelin H."/>
            <person name="Glass J.I."/>
            <person name="Rusch D."/>
            <person name="Podicherti R."/>
            <person name="Tsui H.-C.T."/>
            <person name="Winkler M.E."/>
        </authorList>
    </citation>
    <scope>NUCLEOTIDE SEQUENCE</scope>
</reference>
<name>A0A382BH73_9ZZZZ</name>
<dbReference type="EMBL" id="UINC01029753">
    <property type="protein sequence ID" value="SVB13004.1"/>
    <property type="molecule type" value="Genomic_DNA"/>
</dbReference>